<dbReference type="AlphaFoldDB" id="A0A9D4J4S8"/>
<accession>A0A9D4J4S8</accession>
<name>A0A9D4J4S8_DREPO</name>
<evidence type="ECO:0000313" key="3">
    <source>
        <dbReference type="Proteomes" id="UP000828390"/>
    </source>
</evidence>
<sequence>MNPAGSVLPVQVLLQAPPLPVDLQAVLPLPAQSAAQFPEAHQEADFSQDLLPLFSGGSGPSGLGPFAGGPVAGGPAGVGGAFGGGFSVSGGGFGGAGRGGGGKSKRPIQHHLHDVKLSVQ</sequence>
<proteinExistence type="predicted"/>
<feature type="compositionally biased region" description="Basic and acidic residues" evidence="1">
    <location>
        <begin position="111"/>
        <end position="120"/>
    </location>
</feature>
<feature type="compositionally biased region" description="Gly residues" evidence="1">
    <location>
        <begin position="93"/>
        <end position="102"/>
    </location>
</feature>
<protein>
    <submittedName>
        <fullName evidence="2">Uncharacterized protein</fullName>
    </submittedName>
</protein>
<feature type="region of interest" description="Disordered" evidence="1">
    <location>
        <begin position="93"/>
        <end position="120"/>
    </location>
</feature>
<dbReference type="Proteomes" id="UP000828390">
    <property type="component" value="Unassembled WGS sequence"/>
</dbReference>
<evidence type="ECO:0000313" key="2">
    <source>
        <dbReference type="EMBL" id="KAH3798410.1"/>
    </source>
</evidence>
<comment type="caution">
    <text evidence="2">The sequence shown here is derived from an EMBL/GenBank/DDBJ whole genome shotgun (WGS) entry which is preliminary data.</text>
</comment>
<evidence type="ECO:0000256" key="1">
    <source>
        <dbReference type="SAM" id="MobiDB-lite"/>
    </source>
</evidence>
<reference evidence="2" key="1">
    <citation type="journal article" date="2019" name="bioRxiv">
        <title>The Genome of the Zebra Mussel, Dreissena polymorpha: A Resource for Invasive Species Research.</title>
        <authorList>
            <person name="McCartney M.A."/>
            <person name="Auch B."/>
            <person name="Kono T."/>
            <person name="Mallez S."/>
            <person name="Zhang Y."/>
            <person name="Obille A."/>
            <person name="Becker A."/>
            <person name="Abrahante J.E."/>
            <person name="Garbe J."/>
            <person name="Badalamenti J.P."/>
            <person name="Herman A."/>
            <person name="Mangelson H."/>
            <person name="Liachko I."/>
            <person name="Sullivan S."/>
            <person name="Sone E.D."/>
            <person name="Koren S."/>
            <person name="Silverstein K.A.T."/>
            <person name="Beckman K.B."/>
            <person name="Gohl D.M."/>
        </authorList>
    </citation>
    <scope>NUCLEOTIDE SEQUENCE</scope>
    <source>
        <strain evidence="2">Duluth1</strain>
        <tissue evidence="2">Whole animal</tissue>
    </source>
</reference>
<dbReference type="EMBL" id="JAIWYP010000007">
    <property type="protein sequence ID" value="KAH3798410.1"/>
    <property type="molecule type" value="Genomic_DNA"/>
</dbReference>
<organism evidence="2 3">
    <name type="scientific">Dreissena polymorpha</name>
    <name type="common">Zebra mussel</name>
    <name type="synonym">Mytilus polymorpha</name>
    <dbReference type="NCBI Taxonomy" id="45954"/>
    <lineage>
        <taxon>Eukaryota</taxon>
        <taxon>Metazoa</taxon>
        <taxon>Spiralia</taxon>
        <taxon>Lophotrochozoa</taxon>
        <taxon>Mollusca</taxon>
        <taxon>Bivalvia</taxon>
        <taxon>Autobranchia</taxon>
        <taxon>Heteroconchia</taxon>
        <taxon>Euheterodonta</taxon>
        <taxon>Imparidentia</taxon>
        <taxon>Neoheterodontei</taxon>
        <taxon>Myida</taxon>
        <taxon>Dreissenoidea</taxon>
        <taxon>Dreissenidae</taxon>
        <taxon>Dreissena</taxon>
    </lineage>
</organism>
<keyword evidence="3" id="KW-1185">Reference proteome</keyword>
<reference evidence="2" key="2">
    <citation type="submission" date="2020-11" db="EMBL/GenBank/DDBJ databases">
        <authorList>
            <person name="McCartney M.A."/>
            <person name="Auch B."/>
            <person name="Kono T."/>
            <person name="Mallez S."/>
            <person name="Becker A."/>
            <person name="Gohl D.M."/>
            <person name="Silverstein K.A.T."/>
            <person name="Koren S."/>
            <person name="Bechman K.B."/>
            <person name="Herman A."/>
            <person name="Abrahante J.E."/>
            <person name="Garbe J."/>
        </authorList>
    </citation>
    <scope>NUCLEOTIDE SEQUENCE</scope>
    <source>
        <strain evidence="2">Duluth1</strain>
        <tissue evidence="2">Whole animal</tissue>
    </source>
</reference>
<gene>
    <name evidence="2" type="ORF">DPMN_152009</name>
</gene>